<dbReference type="OrthoDB" id="10257561at2759"/>
<sequence>MASVIKGLLNEHLGDLMRMNKRNQLGQLLNFFMVIGSALMLWKGLILYTGSESPIVVVL</sequence>
<organism evidence="2 3">
    <name type="scientific">Sphaeroforma arctica JP610</name>
    <dbReference type="NCBI Taxonomy" id="667725"/>
    <lineage>
        <taxon>Eukaryota</taxon>
        <taxon>Ichthyosporea</taxon>
        <taxon>Ichthyophonida</taxon>
        <taxon>Sphaeroforma</taxon>
    </lineage>
</organism>
<keyword evidence="1" id="KW-0812">Transmembrane</keyword>
<name>A0A0L0F321_9EUKA</name>
<dbReference type="STRING" id="667725.A0A0L0F321"/>
<dbReference type="AlphaFoldDB" id="A0A0L0F321"/>
<dbReference type="GeneID" id="25916949"/>
<evidence type="ECO:0000313" key="3">
    <source>
        <dbReference type="Proteomes" id="UP000054560"/>
    </source>
</evidence>
<reference evidence="2 3" key="1">
    <citation type="submission" date="2011-02" db="EMBL/GenBank/DDBJ databases">
        <title>The Genome Sequence of Sphaeroforma arctica JP610.</title>
        <authorList>
            <consortium name="The Broad Institute Genome Sequencing Platform"/>
            <person name="Russ C."/>
            <person name="Cuomo C."/>
            <person name="Young S.K."/>
            <person name="Zeng Q."/>
            <person name="Gargeya S."/>
            <person name="Alvarado L."/>
            <person name="Berlin A."/>
            <person name="Chapman S.B."/>
            <person name="Chen Z."/>
            <person name="Freedman E."/>
            <person name="Gellesch M."/>
            <person name="Goldberg J."/>
            <person name="Griggs A."/>
            <person name="Gujja S."/>
            <person name="Heilman E."/>
            <person name="Heiman D."/>
            <person name="Howarth C."/>
            <person name="Mehta T."/>
            <person name="Neiman D."/>
            <person name="Pearson M."/>
            <person name="Roberts A."/>
            <person name="Saif S."/>
            <person name="Shea T."/>
            <person name="Shenoy N."/>
            <person name="Sisk P."/>
            <person name="Stolte C."/>
            <person name="Sykes S."/>
            <person name="White J."/>
            <person name="Yandava C."/>
            <person name="Burger G."/>
            <person name="Gray M.W."/>
            <person name="Holland P.W.H."/>
            <person name="King N."/>
            <person name="Lang F.B.F."/>
            <person name="Roger A.J."/>
            <person name="Ruiz-Trillo I."/>
            <person name="Haas B."/>
            <person name="Nusbaum C."/>
            <person name="Birren B."/>
        </authorList>
    </citation>
    <scope>NUCLEOTIDE SEQUENCE [LARGE SCALE GENOMIC DNA]</scope>
    <source>
        <strain evidence="2 3">JP610</strain>
    </source>
</reference>
<feature type="non-terminal residue" evidence="2">
    <location>
        <position position="59"/>
    </location>
</feature>
<dbReference type="Proteomes" id="UP000054560">
    <property type="component" value="Unassembled WGS sequence"/>
</dbReference>
<accession>A0A0L0F321</accession>
<proteinExistence type="predicted"/>
<keyword evidence="1" id="KW-0472">Membrane</keyword>
<gene>
    <name evidence="2" type="ORF">SARC_16445</name>
</gene>
<keyword evidence="1" id="KW-1133">Transmembrane helix</keyword>
<keyword evidence="3" id="KW-1185">Reference proteome</keyword>
<evidence type="ECO:0000313" key="2">
    <source>
        <dbReference type="EMBL" id="KNC71024.1"/>
    </source>
</evidence>
<protein>
    <submittedName>
        <fullName evidence="2">Uncharacterized protein</fullName>
    </submittedName>
</protein>
<evidence type="ECO:0000256" key="1">
    <source>
        <dbReference type="SAM" id="Phobius"/>
    </source>
</evidence>
<feature type="transmembrane region" description="Helical" evidence="1">
    <location>
        <begin position="28"/>
        <end position="49"/>
    </location>
</feature>
<dbReference type="eggNOG" id="KOG3342">
    <property type="taxonomic scope" value="Eukaryota"/>
</dbReference>
<dbReference type="RefSeq" id="XP_014144926.1">
    <property type="nucleotide sequence ID" value="XM_014289451.1"/>
</dbReference>
<dbReference type="EMBL" id="KQ249690">
    <property type="protein sequence ID" value="KNC71024.1"/>
    <property type="molecule type" value="Genomic_DNA"/>
</dbReference>